<evidence type="ECO:0000313" key="3">
    <source>
        <dbReference type="EMBL" id="CAL6054256.1"/>
    </source>
</evidence>
<protein>
    <submittedName>
        <fullName evidence="3">Hypothetical_protein</fullName>
    </submittedName>
</protein>
<organism evidence="2">
    <name type="scientific">Hexamita inflata</name>
    <dbReference type="NCBI Taxonomy" id="28002"/>
    <lineage>
        <taxon>Eukaryota</taxon>
        <taxon>Metamonada</taxon>
        <taxon>Diplomonadida</taxon>
        <taxon>Hexamitidae</taxon>
        <taxon>Hexamitinae</taxon>
        <taxon>Hexamita</taxon>
    </lineage>
</organism>
<dbReference type="EMBL" id="CATOUU010000025">
    <property type="protein sequence ID" value="CAI9913464.1"/>
    <property type="molecule type" value="Genomic_DNA"/>
</dbReference>
<evidence type="ECO:0000313" key="4">
    <source>
        <dbReference type="Proteomes" id="UP001642409"/>
    </source>
</evidence>
<keyword evidence="1" id="KW-0472">Membrane</keyword>
<keyword evidence="1" id="KW-0812">Transmembrane</keyword>
<evidence type="ECO:0000256" key="1">
    <source>
        <dbReference type="SAM" id="Phobius"/>
    </source>
</evidence>
<reference evidence="2" key="1">
    <citation type="submission" date="2023-06" db="EMBL/GenBank/DDBJ databases">
        <authorList>
            <person name="Kurt Z."/>
        </authorList>
    </citation>
    <scope>NUCLEOTIDE SEQUENCE</scope>
</reference>
<reference evidence="3 4" key="2">
    <citation type="submission" date="2024-07" db="EMBL/GenBank/DDBJ databases">
        <authorList>
            <person name="Akdeniz Z."/>
        </authorList>
    </citation>
    <scope>NUCLEOTIDE SEQUENCE [LARGE SCALE GENOMIC DNA]</scope>
</reference>
<feature type="transmembrane region" description="Helical" evidence="1">
    <location>
        <begin position="66"/>
        <end position="93"/>
    </location>
</feature>
<comment type="caution">
    <text evidence="2">The sequence shown here is derived from an EMBL/GenBank/DDBJ whole genome shotgun (WGS) entry which is preliminary data.</text>
</comment>
<keyword evidence="1" id="KW-1133">Transmembrane helix</keyword>
<keyword evidence="4" id="KW-1185">Reference proteome</keyword>
<dbReference type="AlphaFoldDB" id="A0AA86TAB0"/>
<accession>A0AA86TAB0</accession>
<proteinExistence type="predicted"/>
<name>A0AA86TAB0_9EUKA</name>
<evidence type="ECO:0000313" key="2">
    <source>
        <dbReference type="EMBL" id="CAI9913464.1"/>
    </source>
</evidence>
<dbReference type="EMBL" id="CAXDID020000201">
    <property type="protein sequence ID" value="CAL6054256.1"/>
    <property type="molecule type" value="Genomic_DNA"/>
</dbReference>
<dbReference type="Proteomes" id="UP001642409">
    <property type="component" value="Unassembled WGS sequence"/>
</dbReference>
<sequence length="116" mass="13762">MDHILSEGKLITTYSTAQLSCGIRNSDLPLRYSKKRKYRNEQFSQINQHCLLATRHWIIVLINYNVWVAIILKIIFKVTFQIILLIICCGDIFKLNHRIMNEERVRQDFIKQSLVL</sequence>
<gene>
    <name evidence="2" type="ORF">HINF_LOCUS1109</name>
    <name evidence="3" type="ORF">HINF_LOCUS45980</name>
</gene>